<organism evidence="6 7">
    <name type="scientific">Microlunatus ginsengisoli</name>
    <dbReference type="NCBI Taxonomy" id="363863"/>
    <lineage>
        <taxon>Bacteria</taxon>
        <taxon>Bacillati</taxon>
        <taxon>Actinomycetota</taxon>
        <taxon>Actinomycetes</taxon>
        <taxon>Propionibacteriales</taxon>
        <taxon>Propionibacteriaceae</taxon>
        <taxon>Microlunatus</taxon>
    </lineage>
</organism>
<dbReference type="InterPro" id="IPR035986">
    <property type="entry name" value="PKD_dom_sf"/>
</dbReference>
<dbReference type="RefSeq" id="WP_344801811.1">
    <property type="nucleotide sequence ID" value="NZ_BAABAB010000006.1"/>
</dbReference>
<keyword evidence="1" id="KW-0378">Hydrolase</keyword>
<dbReference type="InterPro" id="IPR013783">
    <property type="entry name" value="Ig-like_fold"/>
</dbReference>
<dbReference type="Pfam" id="PF18911">
    <property type="entry name" value="PKD_4"/>
    <property type="match status" value="1"/>
</dbReference>
<name>A0ABP6ZIH0_9ACTN</name>
<evidence type="ECO:0000313" key="7">
    <source>
        <dbReference type="Proteomes" id="UP001501490"/>
    </source>
</evidence>
<feature type="domain" description="Fibronectin type-III" evidence="5">
    <location>
        <begin position="455"/>
        <end position="550"/>
    </location>
</feature>
<dbReference type="PROSITE" id="PS50093">
    <property type="entry name" value="PKD"/>
    <property type="match status" value="1"/>
</dbReference>
<dbReference type="CDD" id="cd00063">
    <property type="entry name" value="FN3"/>
    <property type="match status" value="1"/>
</dbReference>
<feature type="chain" id="PRO_5045434585" description="PKD domain-containing protein" evidence="3">
    <location>
        <begin position="30"/>
        <end position="846"/>
    </location>
</feature>
<keyword evidence="3" id="KW-0732">Signal</keyword>
<evidence type="ECO:0000313" key="6">
    <source>
        <dbReference type="EMBL" id="GAA3608852.1"/>
    </source>
</evidence>
<sequence>MRRAVATVTAVAATFAASLLSVGLPTASADSAPANPNDPKTPPTVAIDVLPTVQHNGVAWNQLVLGNTVYVVGNFTRARPSGSAAGQNEVVRNNILAYDLTTGALKSFDANLNGQAYGITAAPDGSRIYVGGEFTKVGSTTKNRIVALNPTTGAIITSFNVNAAGTVRAVAATDTTVYLGGTFTAVNGVSRQRLAAVRASDGALLSFAPTMTGTADANPKVNALQLSPTGDRLVVGGNFVTLNGSNRPGYGLGMLNASTGTSLAIQANDVVRNAGKDSAILSLSSDGTNFYGTGYIYGTGGNLEGSFSANWSDARIKWVEDCHGDSYGVYASSTAVYVAGHPHYCLNLGGYNETSPPQRAIAFSKAATGTLTKDTRGYPSFTGQPAPSLQNFFPQMTTGTASGQSQAAWSVSGSGKYVVYAGEFKQVNGTGQQGMVRFATSDIAPNKQGPKLSGTNFTPTVTSPGAGQAKLSWTANYDYDNSNLTYTVLRDNLASPVGTITQASTWWSRPSMTFTDSGLTGGTHSYRVRVVDPFGNSQTSPTVSITVAGGGGGNTPPVASFTTSVNGRTVSANGTGSSDPNGTVTSYAWSWGDGQSGTGSTASHTYAADGTYTIGLTVTDNGGATNSTTRTVTIGTAPAGVANDTFSRTVASGFGSAPTGGAWSTNGSAFSVNGSQGLVTVSTAGQGPWAQLAGVSSSSVDLTAGMVLDKRPNAGAVYAGTIGRRVGSNDYRLKAKVDSAGAVTLYAIRTSGGETALSTLIVPGLTYTPGARLNTRLQVTGTAPTTIRGKVWLSTAAEPSTWQVSATDSTAALQAAGSVGIHTYVSSSATNGPWVFRFDDFVAAQA</sequence>
<keyword evidence="7" id="KW-1185">Reference proteome</keyword>
<protein>
    <recommendedName>
        <fullName evidence="8">PKD domain-containing protein</fullName>
    </recommendedName>
</protein>
<dbReference type="Pfam" id="PF17164">
    <property type="entry name" value="DUF5122"/>
    <property type="match status" value="1"/>
</dbReference>
<dbReference type="EMBL" id="BAABAB010000006">
    <property type="protein sequence ID" value="GAA3608852.1"/>
    <property type="molecule type" value="Genomic_DNA"/>
</dbReference>
<evidence type="ECO:0000256" key="3">
    <source>
        <dbReference type="SAM" id="SignalP"/>
    </source>
</evidence>
<keyword evidence="2" id="KW-0624">Polysaccharide degradation</keyword>
<dbReference type="InterPro" id="IPR022409">
    <property type="entry name" value="PKD/Chitinase_dom"/>
</dbReference>
<proteinExistence type="predicted"/>
<evidence type="ECO:0000259" key="5">
    <source>
        <dbReference type="PROSITE" id="PS50853"/>
    </source>
</evidence>
<feature type="signal peptide" evidence="3">
    <location>
        <begin position="1"/>
        <end position="29"/>
    </location>
</feature>
<dbReference type="InterPro" id="IPR003961">
    <property type="entry name" value="FN3_dom"/>
</dbReference>
<dbReference type="CDD" id="cd00146">
    <property type="entry name" value="PKD"/>
    <property type="match status" value="1"/>
</dbReference>
<dbReference type="Gene3D" id="2.60.40.10">
    <property type="entry name" value="Immunoglobulins"/>
    <property type="match status" value="2"/>
</dbReference>
<keyword evidence="2" id="KW-0119">Carbohydrate metabolism</keyword>
<dbReference type="InterPro" id="IPR011044">
    <property type="entry name" value="Quino_amine_DH_bsu"/>
</dbReference>
<dbReference type="PROSITE" id="PS50853">
    <property type="entry name" value="FN3"/>
    <property type="match status" value="1"/>
</dbReference>
<comment type="caution">
    <text evidence="6">The sequence shown here is derived from an EMBL/GenBank/DDBJ whole genome shotgun (WGS) entry which is preliminary data.</text>
</comment>
<dbReference type="SUPFAM" id="SSF50969">
    <property type="entry name" value="YVTN repeat-like/Quinoprotein amine dehydrogenase"/>
    <property type="match status" value="1"/>
</dbReference>
<dbReference type="SMART" id="SM00089">
    <property type="entry name" value="PKD"/>
    <property type="match status" value="2"/>
</dbReference>
<evidence type="ECO:0000256" key="1">
    <source>
        <dbReference type="ARBA" id="ARBA00023295"/>
    </source>
</evidence>
<dbReference type="SUPFAM" id="SSF49299">
    <property type="entry name" value="PKD domain"/>
    <property type="match status" value="1"/>
</dbReference>
<dbReference type="Proteomes" id="UP001501490">
    <property type="component" value="Unassembled WGS sequence"/>
</dbReference>
<keyword evidence="1" id="KW-0326">Glycosidase</keyword>
<evidence type="ECO:0000256" key="2">
    <source>
        <dbReference type="ARBA" id="ARBA00023326"/>
    </source>
</evidence>
<reference evidence="7" key="1">
    <citation type="journal article" date="2019" name="Int. J. Syst. Evol. Microbiol.">
        <title>The Global Catalogue of Microorganisms (GCM) 10K type strain sequencing project: providing services to taxonomists for standard genome sequencing and annotation.</title>
        <authorList>
            <consortium name="The Broad Institute Genomics Platform"/>
            <consortium name="The Broad Institute Genome Sequencing Center for Infectious Disease"/>
            <person name="Wu L."/>
            <person name="Ma J."/>
        </authorList>
    </citation>
    <scope>NUCLEOTIDE SEQUENCE [LARGE SCALE GENOMIC DNA]</scope>
    <source>
        <strain evidence="7">JCM 16929</strain>
    </source>
</reference>
<gene>
    <name evidence="6" type="ORF">GCM10022236_08130</name>
</gene>
<feature type="domain" description="PKD" evidence="4">
    <location>
        <begin position="553"/>
        <end position="634"/>
    </location>
</feature>
<dbReference type="SUPFAM" id="SSF49265">
    <property type="entry name" value="Fibronectin type III"/>
    <property type="match status" value="1"/>
</dbReference>
<evidence type="ECO:0000259" key="4">
    <source>
        <dbReference type="PROSITE" id="PS50093"/>
    </source>
</evidence>
<dbReference type="InterPro" id="IPR000601">
    <property type="entry name" value="PKD_dom"/>
</dbReference>
<dbReference type="InterPro" id="IPR013431">
    <property type="entry name" value="Delta_60_rpt"/>
</dbReference>
<accession>A0ABP6ZIH0</accession>
<dbReference type="InterPro" id="IPR036116">
    <property type="entry name" value="FN3_sf"/>
</dbReference>
<evidence type="ECO:0008006" key="8">
    <source>
        <dbReference type="Google" id="ProtNLM"/>
    </source>
</evidence>